<evidence type="ECO:0000313" key="1">
    <source>
        <dbReference type="EMBL" id="MFC4599466.1"/>
    </source>
</evidence>
<dbReference type="Proteomes" id="UP001596028">
    <property type="component" value="Unassembled WGS sequence"/>
</dbReference>
<gene>
    <name evidence="1" type="ORF">ACFO3S_14545</name>
</gene>
<evidence type="ECO:0000313" key="2">
    <source>
        <dbReference type="Proteomes" id="UP001596028"/>
    </source>
</evidence>
<evidence type="ECO:0008006" key="3">
    <source>
        <dbReference type="Google" id="ProtNLM"/>
    </source>
</evidence>
<dbReference type="InterPro" id="IPR036206">
    <property type="entry name" value="ThiamineP_synth_sf"/>
</dbReference>
<protein>
    <recommendedName>
        <fullName evidence="3">N-acylglucosamine-6-phosphate 2-epimerase</fullName>
    </recommendedName>
</protein>
<proteinExistence type="predicted"/>
<dbReference type="CDD" id="cd00945">
    <property type="entry name" value="Aldolase_Class_I"/>
    <property type="match status" value="1"/>
</dbReference>
<comment type="caution">
    <text evidence="1">The sequence shown here is derived from an EMBL/GenBank/DDBJ whole genome shotgun (WGS) entry which is preliminary data.</text>
</comment>
<name>A0ABV9FCC0_9BACL</name>
<sequence length="230" mass="25000">MARLNKALHARRLTLVVSLPANDVELARAALEAGADGLKVHMNVGHRASGNRFGPLAEYEAAFREIRAMFEGPLGIVPAGSVEEAKPDEIRRLAPLGFDFYSIYAQHLPSFMLDGTGLDRTFAVNEHSDLDLLSAASHYGMTAVEASIVPGAEYGTPLSFADVLKYRHIVERAQVPVLLPSQRKLVPDDIRVLGETGIKAVMLGAIVVGTTEETIRRAVAGFRDAIDRWN</sequence>
<dbReference type="SUPFAM" id="SSF51391">
    <property type="entry name" value="Thiamin phosphate synthase"/>
    <property type="match status" value="1"/>
</dbReference>
<dbReference type="RefSeq" id="WP_378097322.1">
    <property type="nucleotide sequence ID" value="NZ_JBHSEP010000010.1"/>
</dbReference>
<dbReference type="EMBL" id="JBHSEP010000010">
    <property type="protein sequence ID" value="MFC4599466.1"/>
    <property type="molecule type" value="Genomic_DNA"/>
</dbReference>
<reference evidence="2" key="1">
    <citation type="journal article" date="2019" name="Int. J. Syst. Evol. Microbiol.">
        <title>The Global Catalogue of Microorganisms (GCM) 10K type strain sequencing project: providing services to taxonomists for standard genome sequencing and annotation.</title>
        <authorList>
            <consortium name="The Broad Institute Genomics Platform"/>
            <consortium name="The Broad Institute Genome Sequencing Center for Infectious Disease"/>
            <person name="Wu L."/>
            <person name="Ma J."/>
        </authorList>
    </citation>
    <scope>NUCLEOTIDE SEQUENCE [LARGE SCALE GENOMIC DNA]</scope>
    <source>
        <strain evidence="2">CCUG 49571</strain>
    </source>
</reference>
<keyword evidence="2" id="KW-1185">Reference proteome</keyword>
<organism evidence="1 2">
    <name type="scientific">Cohnella hongkongensis</name>
    <dbReference type="NCBI Taxonomy" id="178337"/>
    <lineage>
        <taxon>Bacteria</taxon>
        <taxon>Bacillati</taxon>
        <taxon>Bacillota</taxon>
        <taxon>Bacilli</taxon>
        <taxon>Bacillales</taxon>
        <taxon>Paenibacillaceae</taxon>
        <taxon>Cohnella</taxon>
    </lineage>
</organism>
<accession>A0ABV9FCC0</accession>